<dbReference type="GO" id="GO:0005524">
    <property type="term" value="F:ATP binding"/>
    <property type="evidence" value="ECO:0007669"/>
    <property type="project" value="UniProtKB-UniRule"/>
</dbReference>
<evidence type="ECO:0000256" key="4">
    <source>
        <dbReference type="ARBA" id="ARBA00022448"/>
    </source>
</evidence>
<keyword evidence="5 10" id="KW-0375">Hydrogen ion transport</keyword>
<dbReference type="Gene3D" id="2.60.15.10">
    <property type="entry name" value="F0F1 ATP synthase delta/epsilon subunit, N-terminal"/>
    <property type="match status" value="1"/>
</dbReference>
<organism evidence="13 14">
    <name type="scientific">Arsenicitalea aurantiaca</name>
    <dbReference type="NCBI Taxonomy" id="1783274"/>
    <lineage>
        <taxon>Bacteria</taxon>
        <taxon>Pseudomonadati</taxon>
        <taxon>Pseudomonadota</taxon>
        <taxon>Alphaproteobacteria</taxon>
        <taxon>Hyphomicrobiales</taxon>
        <taxon>Devosiaceae</taxon>
        <taxon>Arsenicitalea</taxon>
    </lineage>
</organism>
<keyword evidence="10" id="KW-1003">Cell membrane</keyword>
<proteinExistence type="inferred from homology"/>
<dbReference type="EMBL" id="RZNJ01000004">
    <property type="protein sequence ID" value="RUT30016.1"/>
    <property type="molecule type" value="Genomic_DNA"/>
</dbReference>
<keyword evidence="8 10" id="KW-0139">CF(1)</keyword>
<comment type="subcellular location">
    <subcellularLocation>
        <location evidence="10">Cell membrane</location>
        <topology evidence="10">Peripheral membrane protein</topology>
    </subcellularLocation>
    <subcellularLocation>
        <location evidence="2">Endomembrane system</location>
        <topology evidence="2">Peripheral membrane protein</topology>
    </subcellularLocation>
</comment>
<name>A0A433X7G5_9HYPH</name>
<reference evidence="13 14" key="1">
    <citation type="journal article" date="2016" name="Int. J. Syst. Evol. Microbiol.">
        <title>Arsenicitalea aurantiaca gen. nov., sp. nov., a new member of the family Hyphomicrobiaceae, isolated from high-arsenic sediment.</title>
        <authorList>
            <person name="Mu Y."/>
            <person name="Zhou L."/>
            <person name="Zeng X.C."/>
            <person name="Liu L."/>
            <person name="Pan Y."/>
            <person name="Chen X."/>
            <person name="Wang J."/>
            <person name="Li S."/>
            <person name="Li W.J."/>
            <person name="Wang Y."/>
        </authorList>
    </citation>
    <scope>NUCLEOTIDE SEQUENCE [LARGE SCALE GENOMIC DNA]</scope>
    <source>
        <strain evidence="13 14">42-50</strain>
    </source>
</reference>
<comment type="similarity">
    <text evidence="3 10 11">Belongs to the ATPase epsilon chain family.</text>
</comment>
<dbReference type="SUPFAM" id="SSF51344">
    <property type="entry name" value="Epsilon subunit of F1F0-ATP synthase N-terminal domain"/>
    <property type="match status" value="1"/>
</dbReference>
<accession>A0A433X7G5</accession>
<dbReference type="PANTHER" id="PTHR13822">
    <property type="entry name" value="ATP SYNTHASE DELTA/EPSILON CHAIN"/>
    <property type="match status" value="1"/>
</dbReference>
<comment type="subunit">
    <text evidence="10 11">F-type ATPases have 2 components, CF(1) - the catalytic core - and CF(0) - the membrane proton channel. CF(1) has five subunits: alpha(3), beta(3), gamma(1), delta(1), epsilon(1). CF(0) has three main subunits: a, b and c.</text>
</comment>
<dbReference type="InterPro" id="IPR020546">
    <property type="entry name" value="ATP_synth_F1_dsu/esu_N"/>
</dbReference>
<keyword evidence="14" id="KW-1185">Reference proteome</keyword>
<evidence type="ECO:0000313" key="14">
    <source>
        <dbReference type="Proteomes" id="UP000281547"/>
    </source>
</evidence>
<dbReference type="InterPro" id="IPR036771">
    <property type="entry name" value="ATPsynth_dsu/esu_N"/>
</dbReference>
<dbReference type="Pfam" id="PF02823">
    <property type="entry name" value="ATP-synt_DE_N"/>
    <property type="match status" value="1"/>
</dbReference>
<dbReference type="InterPro" id="IPR001469">
    <property type="entry name" value="ATP_synth_F1_dsu/esu"/>
</dbReference>
<evidence type="ECO:0000256" key="7">
    <source>
        <dbReference type="ARBA" id="ARBA00023136"/>
    </source>
</evidence>
<keyword evidence="13" id="KW-0378">Hydrolase</keyword>
<dbReference type="OrthoDB" id="9799969at2"/>
<evidence type="ECO:0000259" key="12">
    <source>
        <dbReference type="Pfam" id="PF02823"/>
    </source>
</evidence>
<dbReference type="GO" id="GO:0012505">
    <property type="term" value="C:endomembrane system"/>
    <property type="evidence" value="ECO:0007669"/>
    <property type="project" value="UniProtKB-SubCell"/>
</dbReference>
<evidence type="ECO:0000256" key="2">
    <source>
        <dbReference type="ARBA" id="ARBA00004184"/>
    </source>
</evidence>
<dbReference type="CDD" id="cd12152">
    <property type="entry name" value="F1-ATPase_delta"/>
    <property type="match status" value="1"/>
</dbReference>
<feature type="domain" description="ATP synthase F1 complex delta/epsilon subunit N-terminal" evidence="12">
    <location>
        <begin position="5"/>
        <end position="84"/>
    </location>
</feature>
<dbReference type="GO" id="GO:0005886">
    <property type="term" value="C:plasma membrane"/>
    <property type="evidence" value="ECO:0007669"/>
    <property type="project" value="UniProtKB-SubCell"/>
</dbReference>
<dbReference type="GO" id="GO:0045259">
    <property type="term" value="C:proton-transporting ATP synthase complex"/>
    <property type="evidence" value="ECO:0007669"/>
    <property type="project" value="UniProtKB-KW"/>
</dbReference>
<keyword evidence="6 10" id="KW-0406">Ion transport</keyword>
<evidence type="ECO:0000256" key="3">
    <source>
        <dbReference type="ARBA" id="ARBA00005712"/>
    </source>
</evidence>
<evidence type="ECO:0000313" key="13">
    <source>
        <dbReference type="EMBL" id="RUT30016.1"/>
    </source>
</evidence>
<dbReference type="RefSeq" id="WP_127188796.1">
    <property type="nucleotide sequence ID" value="NZ_RZNJ01000004.1"/>
</dbReference>
<gene>
    <name evidence="10" type="primary">atpC</name>
    <name evidence="13" type="ORF">EMQ25_11830</name>
</gene>
<dbReference type="GO" id="GO:0046933">
    <property type="term" value="F:proton-transporting ATP synthase activity, rotational mechanism"/>
    <property type="evidence" value="ECO:0007669"/>
    <property type="project" value="UniProtKB-UniRule"/>
</dbReference>
<keyword evidence="9 10" id="KW-0066">ATP synthesis</keyword>
<dbReference type="HAMAP" id="MF_00530">
    <property type="entry name" value="ATP_synth_epsil_bac"/>
    <property type="match status" value="1"/>
</dbReference>
<keyword evidence="4 10" id="KW-0813">Transport</keyword>
<dbReference type="Proteomes" id="UP000281547">
    <property type="component" value="Unassembled WGS sequence"/>
</dbReference>
<evidence type="ECO:0000256" key="1">
    <source>
        <dbReference type="ARBA" id="ARBA00003543"/>
    </source>
</evidence>
<evidence type="ECO:0000256" key="9">
    <source>
        <dbReference type="ARBA" id="ARBA00023310"/>
    </source>
</evidence>
<dbReference type="NCBIfam" id="NF001851">
    <property type="entry name" value="PRK00571.2-4"/>
    <property type="match status" value="1"/>
</dbReference>
<protein>
    <recommendedName>
        <fullName evidence="10">ATP synthase epsilon chain</fullName>
    </recommendedName>
    <alternativeName>
        <fullName evidence="10">ATP synthase F1 sector epsilon subunit</fullName>
    </alternativeName>
    <alternativeName>
        <fullName evidence="10">F-ATPase epsilon subunit</fullName>
    </alternativeName>
</protein>
<dbReference type="AlphaFoldDB" id="A0A433X7G5"/>
<comment type="caution">
    <text evidence="13">The sequence shown here is derived from an EMBL/GenBank/DDBJ whole genome shotgun (WGS) entry which is preliminary data.</text>
</comment>
<evidence type="ECO:0000256" key="11">
    <source>
        <dbReference type="RuleBase" id="RU003656"/>
    </source>
</evidence>
<evidence type="ECO:0000256" key="10">
    <source>
        <dbReference type="HAMAP-Rule" id="MF_00530"/>
    </source>
</evidence>
<evidence type="ECO:0000256" key="6">
    <source>
        <dbReference type="ARBA" id="ARBA00023065"/>
    </source>
</evidence>
<sequence length="141" mass="15151">MAEGIKLEIVSPEKLVLSEDVRSVTVPGAEGYFTVLGDHAPMMSTLRPGFVTIVGLDGRSDHFYVRSGFADVSNAGITILAEAASSLADFDRAGIVAELEKARADLAGIEDHEQRNFVQDVINGLSNLMVEAENLNQSHVH</sequence>
<evidence type="ECO:0000256" key="5">
    <source>
        <dbReference type="ARBA" id="ARBA00022781"/>
    </source>
</evidence>
<dbReference type="PANTHER" id="PTHR13822:SF10">
    <property type="entry name" value="ATP SYNTHASE EPSILON CHAIN, CHLOROPLASTIC"/>
    <property type="match status" value="1"/>
</dbReference>
<keyword evidence="7 10" id="KW-0472">Membrane</keyword>
<comment type="function">
    <text evidence="1 10">Produces ATP from ADP in the presence of a proton gradient across the membrane.</text>
</comment>
<dbReference type="GO" id="GO:0016787">
    <property type="term" value="F:hydrolase activity"/>
    <property type="evidence" value="ECO:0007669"/>
    <property type="project" value="UniProtKB-KW"/>
</dbReference>
<evidence type="ECO:0000256" key="8">
    <source>
        <dbReference type="ARBA" id="ARBA00023196"/>
    </source>
</evidence>
<dbReference type="NCBIfam" id="TIGR01216">
    <property type="entry name" value="ATP_synt_epsi"/>
    <property type="match status" value="1"/>
</dbReference>